<sequence length="91" mass="10310">MKSRNLIFFIAILSFINGCSSSKEGILRNPINFSKKFTPTIHKVVAPDGTYHWVIGYFLTEEEARGTQVHDAVIPNPRMVFISPTIYKVLP</sequence>
<protein>
    <submittedName>
        <fullName evidence="1">Uncharacterized protein</fullName>
    </submittedName>
</protein>
<accession>A0AAP3AJL0</accession>
<reference evidence="1" key="1">
    <citation type="submission" date="2022-10" db="EMBL/GenBank/DDBJ databases">
        <title>Sifting through the core-genome to identify putative cross-protective antigens against Riemerella anatipestifer.</title>
        <authorList>
            <person name="Zheng X."/>
            <person name="Zhang W."/>
        </authorList>
    </citation>
    <scope>NUCLEOTIDE SEQUENCE</scope>
    <source>
        <strain evidence="1">ZWRA178</strain>
    </source>
</reference>
<gene>
    <name evidence="1" type="ORF">OKE68_01265</name>
</gene>
<dbReference type="EMBL" id="JAOZYT010000004">
    <property type="protein sequence ID" value="MCW0522950.1"/>
    <property type="molecule type" value="Genomic_DNA"/>
</dbReference>
<dbReference type="AlphaFoldDB" id="A0AAP3AJL0"/>
<dbReference type="RefSeq" id="WP_139351754.1">
    <property type="nucleotide sequence ID" value="NZ_JAFELQ010000022.1"/>
</dbReference>
<organism evidence="1 2">
    <name type="scientific">Riemerella anatipestifer</name>
    <name type="common">Moraxella anatipestifer</name>
    <dbReference type="NCBI Taxonomy" id="34085"/>
    <lineage>
        <taxon>Bacteria</taxon>
        <taxon>Pseudomonadati</taxon>
        <taxon>Bacteroidota</taxon>
        <taxon>Flavobacteriia</taxon>
        <taxon>Flavobacteriales</taxon>
        <taxon>Weeksellaceae</taxon>
        <taxon>Riemerella</taxon>
    </lineage>
</organism>
<evidence type="ECO:0000313" key="1">
    <source>
        <dbReference type="EMBL" id="MCW0522950.1"/>
    </source>
</evidence>
<name>A0AAP3AJL0_RIEAN</name>
<dbReference type="Proteomes" id="UP001207440">
    <property type="component" value="Unassembled WGS sequence"/>
</dbReference>
<comment type="caution">
    <text evidence="1">The sequence shown here is derived from an EMBL/GenBank/DDBJ whole genome shotgun (WGS) entry which is preliminary data.</text>
</comment>
<evidence type="ECO:0000313" key="2">
    <source>
        <dbReference type="Proteomes" id="UP001207440"/>
    </source>
</evidence>
<proteinExistence type="predicted"/>